<dbReference type="Gene3D" id="2.60.300.12">
    <property type="entry name" value="HesB-like domain"/>
    <property type="match status" value="1"/>
</dbReference>
<dbReference type="PANTHER" id="PTHR47265:SF1">
    <property type="entry name" value="IRON-SULFUR ASSEMBLY PROTEIN ISCA, CHLOROPLASTIC"/>
    <property type="match status" value="1"/>
</dbReference>
<dbReference type="SUPFAM" id="SSF89360">
    <property type="entry name" value="HesB-like domain"/>
    <property type="match status" value="1"/>
</dbReference>
<sequence length="104" mass="11429">MLKDIGAEPYFLRLGVSDGGCSGLSYSILFDDSRQEDDRVIEWKGFEVVIGNASEEYFEGVHIDYMETGMTGGFTIDNPNAKFTCGCGASFRTAAYRGKAKKCD</sequence>
<reference evidence="2 3" key="1">
    <citation type="submission" date="2021-11" db="EMBL/GenBank/DDBJ databases">
        <title>Draft genome sequence of Paenibacillus profundus YoMME, a new Gram-positive bacteria with exoelectrogenic properties.</title>
        <authorList>
            <person name="Hubenova Y."/>
            <person name="Hubenova E."/>
            <person name="Manasiev Y."/>
            <person name="Peykov S."/>
            <person name="Mitov M."/>
        </authorList>
    </citation>
    <scope>NUCLEOTIDE SEQUENCE [LARGE SCALE GENOMIC DNA]</scope>
    <source>
        <strain evidence="2 3">YoMME</strain>
    </source>
</reference>
<name>A0ABS8YNE8_9BACL</name>
<dbReference type="NCBIfam" id="TIGR00049">
    <property type="entry name" value="iron-sulfur cluster assembly accessory protein"/>
    <property type="match status" value="1"/>
</dbReference>
<dbReference type="InterPro" id="IPR031108">
    <property type="entry name" value="IscA_plant_cyanobact"/>
</dbReference>
<organism evidence="2 3">
    <name type="scientific">Paenibacillus profundus</name>
    <dbReference type="NCBI Taxonomy" id="1173085"/>
    <lineage>
        <taxon>Bacteria</taxon>
        <taxon>Bacillati</taxon>
        <taxon>Bacillota</taxon>
        <taxon>Bacilli</taxon>
        <taxon>Bacillales</taxon>
        <taxon>Paenibacillaceae</taxon>
        <taxon>Paenibacillus</taxon>
    </lineage>
</organism>
<dbReference type="RefSeq" id="WP_233698787.1">
    <property type="nucleotide sequence ID" value="NZ_JAJNBZ010000033.1"/>
</dbReference>
<evidence type="ECO:0000259" key="1">
    <source>
        <dbReference type="Pfam" id="PF01521"/>
    </source>
</evidence>
<dbReference type="InterPro" id="IPR035903">
    <property type="entry name" value="HesB-like_dom_sf"/>
</dbReference>
<evidence type="ECO:0000313" key="3">
    <source>
        <dbReference type="Proteomes" id="UP001199916"/>
    </source>
</evidence>
<dbReference type="InterPro" id="IPR016092">
    <property type="entry name" value="ATAP"/>
</dbReference>
<gene>
    <name evidence="2" type="ORF">LQV63_25910</name>
</gene>
<dbReference type="InterPro" id="IPR000361">
    <property type="entry name" value="ATAP_core_dom"/>
</dbReference>
<dbReference type="PANTHER" id="PTHR47265">
    <property type="entry name" value="IRON-SULFUR ASSEMBLY PROTEIN ISCA, CHLOROPLASTIC"/>
    <property type="match status" value="1"/>
</dbReference>
<protein>
    <submittedName>
        <fullName evidence="2">Iron-sulfur cluster assembly accessory protein</fullName>
    </submittedName>
</protein>
<keyword evidence="3" id="KW-1185">Reference proteome</keyword>
<dbReference type="InterPro" id="IPR017870">
    <property type="entry name" value="FeS_cluster_insertion_CS"/>
</dbReference>
<feature type="domain" description="Core" evidence="1">
    <location>
        <begin position="10"/>
        <end position="88"/>
    </location>
</feature>
<accession>A0ABS8YNE8</accession>
<dbReference type="PROSITE" id="PS01152">
    <property type="entry name" value="HESB"/>
    <property type="match status" value="1"/>
</dbReference>
<evidence type="ECO:0000313" key="2">
    <source>
        <dbReference type="EMBL" id="MCE5172709.1"/>
    </source>
</evidence>
<comment type="caution">
    <text evidence="2">The sequence shown here is derived from an EMBL/GenBank/DDBJ whole genome shotgun (WGS) entry which is preliminary data.</text>
</comment>
<dbReference type="Pfam" id="PF01521">
    <property type="entry name" value="Fe-S_biosyn"/>
    <property type="match status" value="1"/>
</dbReference>
<dbReference type="Proteomes" id="UP001199916">
    <property type="component" value="Unassembled WGS sequence"/>
</dbReference>
<proteinExistence type="predicted"/>
<dbReference type="EMBL" id="JAJNBZ010000033">
    <property type="protein sequence ID" value="MCE5172709.1"/>
    <property type="molecule type" value="Genomic_DNA"/>
</dbReference>